<dbReference type="Proteomes" id="UP000095358">
    <property type="component" value="Unassembled WGS sequence"/>
</dbReference>
<dbReference type="GO" id="GO:0003712">
    <property type="term" value="F:transcription coregulator activity"/>
    <property type="evidence" value="ECO:0007669"/>
    <property type="project" value="InterPro"/>
</dbReference>
<dbReference type="EMBL" id="LPNN01000007">
    <property type="protein sequence ID" value="OEJ84799.1"/>
    <property type="molecule type" value="Genomic_DNA"/>
</dbReference>
<keyword evidence="4 7" id="KW-0010">Activator</keyword>
<comment type="caution">
    <text evidence="9">The sequence shown here is derived from an EMBL/GenBank/DDBJ whole genome shotgun (WGS) entry which is preliminary data.</text>
</comment>
<evidence type="ECO:0000256" key="6">
    <source>
        <dbReference type="ARBA" id="ARBA00023242"/>
    </source>
</evidence>
<name>A0A1E5RD33_HANUV</name>
<dbReference type="InterPro" id="IPR019680">
    <property type="entry name" value="Mediator_Med1"/>
</dbReference>
<comment type="similarity">
    <text evidence="2 7">Belongs to the Mediator complex subunit 1 family.</text>
</comment>
<protein>
    <recommendedName>
        <fullName evidence="7">Mediator of RNA polymerase II transcription subunit 1</fullName>
    </recommendedName>
    <alternativeName>
        <fullName evidence="7">Mediator complex subunit 1</fullName>
    </alternativeName>
</protein>
<evidence type="ECO:0000313" key="9">
    <source>
        <dbReference type="EMBL" id="OEJ84799.1"/>
    </source>
</evidence>
<dbReference type="OrthoDB" id="5310959at2759"/>
<evidence type="ECO:0000256" key="3">
    <source>
        <dbReference type="ARBA" id="ARBA00023015"/>
    </source>
</evidence>
<accession>A0A1E5RD33</accession>
<reference evidence="10" key="1">
    <citation type="journal article" date="2016" name="Genome Announc.">
        <title>Genome sequences of three species of Hanseniaspora isolated from spontaneous wine fermentations.</title>
        <authorList>
            <person name="Sternes P.R."/>
            <person name="Lee D."/>
            <person name="Kutyna D.R."/>
            <person name="Borneman A.R."/>
        </authorList>
    </citation>
    <scope>NUCLEOTIDE SEQUENCE [LARGE SCALE GENOMIC DNA]</scope>
    <source>
        <strain evidence="10">AWRI3580</strain>
    </source>
</reference>
<sequence length="331" mass="38542">MSKSVKFNETLEKTVSFLLDYKPDYVEPVTNISNLCKLLYLDFFQDTIQEDDVEKEGGATNLKYQRLSIAGKILVLDIDYSTNLETKKEQISNVMLVLASNFDQFNYKNSKNENIFLNNLTKEHTLSKFYKNLKTMKSMDDCTDIDDTATDCFQYYNSTMKSFYNHFISKLNISTNHISINKHDELNMVFSINGVDVLTISPVFDNSNTESSIKLLEYNNETWDERETAVKKFLTFKVQFPTDIQFNERMSSLLGPDNFQNNKSLNFYDLKVDGLKVSAELMNKHFGTLWKWVYWYTLILEKSTSLTDDGESIMKNGQLLKFENEIGTWTF</sequence>
<dbReference type="GO" id="GO:0016592">
    <property type="term" value="C:mediator complex"/>
    <property type="evidence" value="ECO:0007669"/>
    <property type="project" value="InterPro"/>
</dbReference>
<evidence type="ECO:0000256" key="7">
    <source>
        <dbReference type="RuleBase" id="RU364059"/>
    </source>
</evidence>
<keyword evidence="6 7" id="KW-0539">Nucleus</keyword>
<dbReference type="AlphaFoldDB" id="A0A1E5RD33"/>
<dbReference type="GO" id="GO:0045944">
    <property type="term" value="P:positive regulation of transcription by RNA polymerase II"/>
    <property type="evidence" value="ECO:0007669"/>
    <property type="project" value="UniProtKB-ARBA"/>
</dbReference>
<gene>
    <name evidence="9" type="ORF">AWRI3580_g3391</name>
</gene>
<proteinExistence type="inferred from homology"/>
<organism evidence="9 10">
    <name type="scientific">Hanseniaspora uvarum</name>
    <name type="common">Yeast</name>
    <name type="synonym">Kloeckera apiculata</name>
    <dbReference type="NCBI Taxonomy" id="29833"/>
    <lineage>
        <taxon>Eukaryota</taxon>
        <taxon>Fungi</taxon>
        <taxon>Dikarya</taxon>
        <taxon>Ascomycota</taxon>
        <taxon>Saccharomycotina</taxon>
        <taxon>Saccharomycetes</taxon>
        <taxon>Saccharomycodales</taxon>
        <taxon>Saccharomycodaceae</taxon>
        <taxon>Hanseniaspora</taxon>
    </lineage>
</organism>
<feature type="domain" description="Mediator complex subunit Med1" evidence="8">
    <location>
        <begin position="29"/>
        <end position="166"/>
    </location>
</feature>
<evidence type="ECO:0000313" key="10">
    <source>
        <dbReference type="Proteomes" id="UP000095358"/>
    </source>
</evidence>
<comment type="subcellular location">
    <subcellularLocation>
        <location evidence="1 7">Nucleus</location>
    </subcellularLocation>
</comment>
<evidence type="ECO:0000256" key="5">
    <source>
        <dbReference type="ARBA" id="ARBA00023163"/>
    </source>
</evidence>
<evidence type="ECO:0000256" key="4">
    <source>
        <dbReference type="ARBA" id="ARBA00023159"/>
    </source>
</evidence>
<keyword evidence="10" id="KW-1185">Reference proteome</keyword>
<dbReference type="Pfam" id="PF10744">
    <property type="entry name" value="Med1"/>
    <property type="match status" value="1"/>
</dbReference>
<dbReference type="VEuPathDB" id="FungiDB:AWRI3580_g3391"/>
<keyword evidence="3 7" id="KW-0805">Transcription regulation</keyword>
<evidence type="ECO:0000256" key="2">
    <source>
        <dbReference type="ARBA" id="ARBA00006210"/>
    </source>
</evidence>
<comment type="function">
    <text evidence="7">Component of the Mediator complex, a coactivator involved in the regulated transcription of nearly all RNA polymerase II-dependent genes. Mediator functions as a bridge to convey information from gene-specific regulatory proteins to the basal RNA polymerase II transcription machinery. Mediator is recruited to promoters by direct interactions with regulatory proteins and serves as a scaffold for the assembly of a functional preinitiation complex with RNA polymerase II and the general transcription factors.</text>
</comment>
<evidence type="ECO:0000256" key="1">
    <source>
        <dbReference type="ARBA" id="ARBA00004123"/>
    </source>
</evidence>
<keyword evidence="5 7" id="KW-0804">Transcription</keyword>
<dbReference type="STRING" id="29833.A0A1E5RD33"/>
<evidence type="ECO:0000259" key="8">
    <source>
        <dbReference type="Pfam" id="PF10744"/>
    </source>
</evidence>